<dbReference type="PROSITE" id="PS51635">
    <property type="entry name" value="PNPLA"/>
    <property type="match status" value="1"/>
</dbReference>
<dbReference type="InterPro" id="IPR050301">
    <property type="entry name" value="NTE"/>
</dbReference>
<keyword evidence="3" id="KW-0443">Lipid metabolism</keyword>
<dbReference type="PANTHER" id="PTHR14226">
    <property type="entry name" value="NEUROPATHY TARGET ESTERASE/SWISS CHEESE D.MELANOGASTER"/>
    <property type="match status" value="1"/>
</dbReference>
<protein>
    <recommendedName>
        <fullName evidence="4">PNPLA domain-containing protein</fullName>
    </recommendedName>
</protein>
<dbReference type="AlphaFoldDB" id="A0A381Q1Y7"/>
<keyword evidence="2" id="KW-0442">Lipid degradation</keyword>
<dbReference type="GO" id="GO:0016042">
    <property type="term" value="P:lipid catabolic process"/>
    <property type="evidence" value="ECO:0007669"/>
    <property type="project" value="UniProtKB-KW"/>
</dbReference>
<dbReference type="InterPro" id="IPR016035">
    <property type="entry name" value="Acyl_Trfase/lysoPLipase"/>
</dbReference>
<sequence>MEEEPHTLGLALGGGAFRGTAHLGVLKALEEEGLRPGFLCGTSAGAMAAAFYAFGMAPEEIRNIARNLRWLKATNLTFSKLGLLSNTEIGKFIEKYLGDVLIEDSLIPLAIVAADISTGEKVVFKTGSLADAIMASTCIPGVFMPAQINGRMLVDGAIVENVPVKVLKEMGAKVCVGVDLGSGGYRQPESLVEVLLNAFSIAIDRTIHHQRDQADLIIKPSLAGYSLTDSGNSIKLYAEGYRSGIMALDEIKILVEKAGPSSLEVLEQKFKSWLEI</sequence>
<dbReference type="CDD" id="cd07205">
    <property type="entry name" value="Pat_PNPLA6_PNPLA7_NTE1_like"/>
    <property type="match status" value="1"/>
</dbReference>
<dbReference type="SUPFAM" id="SSF52151">
    <property type="entry name" value="FabD/lysophospholipase-like"/>
    <property type="match status" value="1"/>
</dbReference>
<keyword evidence="1" id="KW-0378">Hydrolase</keyword>
<dbReference type="EMBL" id="UINC01001176">
    <property type="protein sequence ID" value="SUZ73356.1"/>
    <property type="molecule type" value="Genomic_DNA"/>
</dbReference>
<evidence type="ECO:0000256" key="2">
    <source>
        <dbReference type="ARBA" id="ARBA00022963"/>
    </source>
</evidence>
<dbReference type="Pfam" id="PF01734">
    <property type="entry name" value="Patatin"/>
    <property type="match status" value="1"/>
</dbReference>
<gene>
    <name evidence="5" type="ORF">METZ01_LOCUS26210</name>
</gene>
<evidence type="ECO:0000259" key="4">
    <source>
        <dbReference type="PROSITE" id="PS51635"/>
    </source>
</evidence>
<proteinExistence type="predicted"/>
<dbReference type="PANTHER" id="PTHR14226:SF29">
    <property type="entry name" value="NEUROPATHY TARGET ESTERASE SWS"/>
    <property type="match status" value="1"/>
</dbReference>
<organism evidence="5">
    <name type="scientific">marine metagenome</name>
    <dbReference type="NCBI Taxonomy" id="408172"/>
    <lineage>
        <taxon>unclassified sequences</taxon>
        <taxon>metagenomes</taxon>
        <taxon>ecological metagenomes</taxon>
    </lineage>
</organism>
<name>A0A381Q1Y7_9ZZZZ</name>
<evidence type="ECO:0000256" key="3">
    <source>
        <dbReference type="ARBA" id="ARBA00023098"/>
    </source>
</evidence>
<reference evidence="5" key="1">
    <citation type="submission" date="2018-05" db="EMBL/GenBank/DDBJ databases">
        <authorList>
            <person name="Lanie J.A."/>
            <person name="Ng W.-L."/>
            <person name="Kazmierczak K.M."/>
            <person name="Andrzejewski T.M."/>
            <person name="Davidsen T.M."/>
            <person name="Wayne K.J."/>
            <person name="Tettelin H."/>
            <person name="Glass J.I."/>
            <person name="Rusch D."/>
            <person name="Podicherti R."/>
            <person name="Tsui H.-C.T."/>
            <person name="Winkler M.E."/>
        </authorList>
    </citation>
    <scope>NUCLEOTIDE SEQUENCE</scope>
</reference>
<dbReference type="Gene3D" id="3.40.1090.10">
    <property type="entry name" value="Cytosolic phospholipase A2 catalytic domain"/>
    <property type="match status" value="2"/>
</dbReference>
<accession>A0A381Q1Y7</accession>
<evidence type="ECO:0000256" key="1">
    <source>
        <dbReference type="ARBA" id="ARBA00022801"/>
    </source>
</evidence>
<evidence type="ECO:0000313" key="5">
    <source>
        <dbReference type="EMBL" id="SUZ73356.1"/>
    </source>
</evidence>
<feature type="domain" description="PNPLA" evidence="4">
    <location>
        <begin position="10"/>
        <end position="168"/>
    </location>
</feature>
<dbReference type="GO" id="GO:0016787">
    <property type="term" value="F:hydrolase activity"/>
    <property type="evidence" value="ECO:0007669"/>
    <property type="project" value="UniProtKB-KW"/>
</dbReference>
<dbReference type="InterPro" id="IPR002641">
    <property type="entry name" value="PNPLA_dom"/>
</dbReference>